<evidence type="ECO:0000256" key="1">
    <source>
        <dbReference type="SAM" id="MobiDB-lite"/>
    </source>
</evidence>
<dbReference type="CDD" id="cd12148">
    <property type="entry name" value="fungal_TF_MHR"/>
    <property type="match status" value="1"/>
</dbReference>
<feature type="region of interest" description="Disordered" evidence="1">
    <location>
        <begin position="675"/>
        <end position="698"/>
    </location>
</feature>
<evidence type="ECO:0000313" key="3">
    <source>
        <dbReference type="Proteomes" id="UP000184267"/>
    </source>
</evidence>
<dbReference type="Proteomes" id="UP000184267">
    <property type="component" value="Unassembled WGS sequence"/>
</dbReference>
<feature type="compositionally biased region" description="Low complexity" evidence="1">
    <location>
        <begin position="23"/>
        <end position="44"/>
    </location>
</feature>
<accession>A0A1M2V3B0</accession>
<sequence>MEAGGSADGEPQREEHATLSTNSTLVSLERSRSSSPSVASSGEDSAARSAKKSRIDLAPDQPLTADGKPRARVYVACQGCFDPSTFERSKVGSYVLPDPPGETTEQDPTEDAAEALSSEPSVQFTRETWWDSLLTLYALEDDGNNLQVASLTAAQRSTSILRIFTDIRCLFQTSVYWGSFIHLPRFFETILDPTRRPTVQPGLILGMLAMGTFVQSCELRRGAKGRSRALKLIDQAHAAIQASLSANWVDIGLIQAAWFLAFFEMQAHPAQSWERNRSAFVLLDSLIRLFSLTTLDADLPDSRFSLFAMHDGMPAAAGSVDFEPRLTAVTPQQTYAKFATNPISHPTASAPTGIPNAGCNCVQFTIGRQWPAVVEVAPLWDGTVMWPPNVTEGEVRREECRRLVWSSVMLAAGHNSYTSASGEVDHADLSIKHYDNFALLLPGDVLARSGMPVARHDIWALYLRSMLLWHTGLRMRSDRAMPDLQRAQFAIDAWLEADAVEAALDLHTCNLESRLAYQAREFLFNARMCISSDFQRYLPHVSSCVPEGRLRSARELIFFVVDRERSSLLYREKCEAWLRGQMAVTQFLWDCLHTNPANELGTRSFLVYWFMGHVTRALVLWENDRGMTLALDAAKVFVLPLEYLMQLWPCPRQREKWQRLRYTLVDTCLKAGVAPPTPALPPPPPQTGLCAPELGAAT</sequence>
<dbReference type="STRING" id="154538.A0A1M2V3B0"/>
<keyword evidence="3" id="KW-1185">Reference proteome</keyword>
<comment type="caution">
    <text evidence="2">The sequence shown here is derived from an EMBL/GenBank/DDBJ whole genome shotgun (WGS) entry which is preliminary data.</text>
</comment>
<organism evidence="2 3">
    <name type="scientific">Trametes pubescens</name>
    <name type="common">White-rot fungus</name>
    <dbReference type="NCBI Taxonomy" id="154538"/>
    <lineage>
        <taxon>Eukaryota</taxon>
        <taxon>Fungi</taxon>
        <taxon>Dikarya</taxon>
        <taxon>Basidiomycota</taxon>
        <taxon>Agaricomycotina</taxon>
        <taxon>Agaricomycetes</taxon>
        <taxon>Polyporales</taxon>
        <taxon>Polyporaceae</taxon>
        <taxon>Trametes</taxon>
    </lineage>
</organism>
<dbReference type="EMBL" id="MNAD01001704">
    <property type="protein sequence ID" value="OJT02080.1"/>
    <property type="molecule type" value="Genomic_DNA"/>
</dbReference>
<proteinExistence type="predicted"/>
<protein>
    <recommendedName>
        <fullName evidence="4">Transcription factor domain-containing protein</fullName>
    </recommendedName>
</protein>
<gene>
    <name evidence="2" type="ORF">TRAPUB_7496</name>
</gene>
<reference evidence="2 3" key="1">
    <citation type="submission" date="2016-10" db="EMBL/GenBank/DDBJ databases">
        <title>Genome sequence of the basidiomycete white-rot fungus Trametes pubescens.</title>
        <authorList>
            <person name="Makela M.R."/>
            <person name="Granchi Z."/>
            <person name="Peng M."/>
            <person name="De Vries R.P."/>
            <person name="Grigoriev I."/>
            <person name="Riley R."/>
            <person name="Hilden K."/>
        </authorList>
    </citation>
    <scope>NUCLEOTIDE SEQUENCE [LARGE SCALE GENOMIC DNA]</scope>
    <source>
        <strain evidence="2 3">FBCC735</strain>
    </source>
</reference>
<dbReference type="OrthoDB" id="2123952at2759"/>
<feature type="compositionally biased region" description="Pro residues" evidence="1">
    <location>
        <begin position="675"/>
        <end position="686"/>
    </location>
</feature>
<dbReference type="AlphaFoldDB" id="A0A1M2V3B0"/>
<evidence type="ECO:0008006" key="4">
    <source>
        <dbReference type="Google" id="ProtNLM"/>
    </source>
</evidence>
<feature type="region of interest" description="Disordered" evidence="1">
    <location>
        <begin position="1"/>
        <end position="66"/>
    </location>
</feature>
<dbReference type="OMA" id="NARMCIS"/>
<name>A0A1M2V3B0_TRAPU</name>
<evidence type="ECO:0000313" key="2">
    <source>
        <dbReference type="EMBL" id="OJT02080.1"/>
    </source>
</evidence>